<feature type="transmembrane region" description="Helical" evidence="2">
    <location>
        <begin position="27"/>
        <end position="51"/>
    </location>
</feature>
<dbReference type="AlphaFoldDB" id="A0A7Y7IET0"/>
<accession>A0A7Y7IET0</accession>
<evidence type="ECO:0000256" key="1">
    <source>
        <dbReference type="SAM" id="MobiDB-lite"/>
    </source>
</evidence>
<name>A0A7Y7IET0_9MICC</name>
<keyword evidence="4" id="KW-1185">Reference proteome</keyword>
<keyword evidence="2" id="KW-1133">Transmembrane helix</keyword>
<dbReference type="EMBL" id="JAAMFM010000002">
    <property type="protein sequence ID" value="NVM93897.1"/>
    <property type="molecule type" value="Genomic_DNA"/>
</dbReference>
<keyword evidence="2" id="KW-0472">Membrane</keyword>
<feature type="region of interest" description="Disordered" evidence="1">
    <location>
        <begin position="1"/>
        <end position="24"/>
    </location>
</feature>
<keyword evidence="2" id="KW-0812">Transmembrane</keyword>
<gene>
    <name evidence="3" type="ORF">G6034_03030</name>
</gene>
<dbReference type="Proteomes" id="UP000543556">
    <property type="component" value="Unassembled WGS sequence"/>
</dbReference>
<feature type="transmembrane region" description="Helical" evidence="2">
    <location>
        <begin position="168"/>
        <end position="191"/>
    </location>
</feature>
<dbReference type="RefSeq" id="WP_176633605.1">
    <property type="nucleotide sequence ID" value="NZ_JAAMFM010000002.1"/>
</dbReference>
<protein>
    <submittedName>
        <fullName evidence="3">Uncharacterized protein</fullName>
    </submittedName>
</protein>
<organism evidence="3 4">
    <name type="scientific">Arthrobacter wenxiniae</name>
    <dbReference type="NCBI Taxonomy" id="2713570"/>
    <lineage>
        <taxon>Bacteria</taxon>
        <taxon>Bacillati</taxon>
        <taxon>Actinomycetota</taxon>
        <taxon>Actinomycetes</taxon>
        <taxon>Micrococcales</taxon>
        <taxon>Micrococcaceae</taxon>
        <taxon>Arthrobacter</taxon>
    </lineage>
</organism>
<comment type="caution">
    <text evidence="3">The sequence shown here is derived from an EMBL/GenBank/DDBJ whole genome shotgun (WGS) entry which is preliminary data.</text>
</comment>
<evidence type="ECO:0000256" key="2">
    <source>
        <dbReference type="SAM" id="Phobius"/>
    </source>
</evidence>
<proteinExistence type="predicted"/>
<feature type="transmembrane region" description="Helical" evidence="2">
    <location>
        <begin position="63"/>
        <end position="85"/>
    </location>
</feature>
<feature type="region of interest" description="Disordered" evidence="1">
    <location>
        <begin position="198"/>
        <end position="227"/>
    </location>
</feature>
<sequence length="227" mass="22446">MTALRTAHAPAGQVSRRRASTGSGGELASLCVGIAAVGMAALGSAASSSLAASLNGTAGLAAWWGWAAAIGSAGWAGTALLYAVATLRAGHLPLPGLAVRAVGVAVSVHLAGVLIGLWRVPEESRFLDVTVASLLVLELSVLALMGWQRNKAARTPSGPGAGWKPSPLGVVGTMFAASILVASVATLGLAASTAGQLAVPHSGHGSHGPGGPLPSNLEQLKHSGHHH</sequence>
<evidence type="ECO:0000313" key="3">
    <source>
        <dbReference type="EMBL" id="NVM93897.1"/>
    </source>
</evidence>
<evidence type="ECO:0000313" key="4">
    <source>
        <dbReference type="Proteomes" id="UP000543556"/>
    </source>
</evidence>
<reference evidence="3 4" key="1">
    <citation type="submission" date="2020-02" db="EMBL/GenBank/DDBJ databases">
        <title>Genome sequence of strain AETb3-4.</title>
        <authorList>
            <person name="Gao J."/>
            <person name="Zhang X."/>
        </authorList>
    </citation>
    <scope>NUCLEOTIDE SEQUENCE [LARGE SCALE GENOMIC DNA]</scope>
    <source>
        <strain evidence="3 4">AETb3-4</strain>
    </source>
</reference>
<feature type="transmembrane region" description="Helical" evidence="2">
    <location>
        <begin position="126"/>
        <end position="147"/>
    </location>
</feature>
<feature type="transmembrane region" description="Helical" evidence="2">
    <location>
        <begin position="97"/>
        <end position="120"/>
    </location>
</feature>